<name>A0A9P8CYP9_MORAP</name>
<gene>
    <name evidence="2" type="ORF">KVV02_002505</name>
</gene>
<dbReference type="SUPFAM" id="SSF56752">
    <property type="entry name" value="D-aminoacid aminotransferase-like PLP-dependent enzymes"/>
    <property type="match status" value="1"/>
</dbReference>
<sequence length="272" mass="30787">MFVTKSHAFLFTIQAHHHLHTTNYLAMGSLHLLETILYDPKEGVFLLDYHCERMINSAKELAPFFASRPNVFLRDLIPTRSEISDKLDAAIKNAGKNSRQRLRVLLDFDGAISIQASHLPSETKDFKDSSILVVLDTTPTSKDNVFLRHKTTEREVYNDARTRLGLGPIGAPSDPDVPFDVILFNEDLEIMEATIANIAVEVENKETGALEWITPPASSGLLCGTMRRKLLEGEELRERVITVDDLRKAAQEKRRIKCFNSVRKEYPVTLKI</sequence>
<protein>
    <recommendedName>
        <fullName evidence="4">Aminotransferase</fullName>
    </recommendedName>
</protein>
<evidence type="ECO:0000256" key="1">
    <source>
        <dbReference type="ARBA" id="ARBA00009320"/>
    </source>
</evidence>
<dbReference type="PANTHER" id="PTHR42743:SF11">
    <property type="entry name" value="AMINODEOXYCHORISMATE LYASE"/>
    <property type="match status" value="1"/>
</dbReference>
<dbReference type="GO" id="GO:0003824">
    <property type="term" value="F:catalytic activity"/>
    <property type="evidence" value="ECO:0007669"/>
    <property type="project" value="InterPro"/>
</dbReference>
<comment type="similarity">
    <text evidence="1">Belongs to the class-IV pyridoxal-phosphate-dependent aminotransferase family.</text>
</comment>
<proteinExistence type="inferred from homology"/>
<evidence type="ECO:0000313" key="3">
    <source>
        <dbReference type="Proteomes" id="UP000717515"/>
    </source>
</evidence>
<evidence type="ECO:0000313" key="2">
    <source>
        <dbReference type="EMBL" id="KAG9324727.1"/>
    </source>
</evidence>
<dbReference type="EMBL" id="JAIFTL010000058">
    <property type="protein sequence ID" value="KAG9324727.1"/>
    <property type="molecule type" value="Genomic_DNA"/>
</dbReference>
<reference evidence="2" key="1">
    <citation type="submission" date="2021-07" db="EMBL/GenBank/DDBJ databases">
        <title>Draft genome of Mortierella alpina, strain LL118, isolated from an aspen leaf litter sample.</title>
        <authorList>
            <person name="Yang S."/>
            <person name="Vinatzer B.A."/>
        </authorList>
    </citation>
    <scope>NUCLEOTIDE SEQUENCE</scope>
    <source>
        <strain evidence="2">LL118</strain>
    </source>
</reference>
<organism evidence="2 3">
    <name type="scientific">Mortierella alpina</name>
    <name type="common">Oleaginous fungus</name>
    <name type="synonym">Mortierella renispora</name>
    <dbReference type="NCBI Taxonomy" id="64518"/>
    <lineage>
        <taxon>Eukaryota</taxon>
        <taxon>Fungi</taxon>
        <taxon>Fungi incertae sedis</taxon>
        <taxon>Mucoromycota</taxon>
        <taxon>Mortierellomycotina</taxon>
        <taxon>Mortierellomycetes</taxon>
        <taxon>Mortierellales</taxon>
        <taxon>Mortierellaceae</taxon>
        <taxon>Mortierella</taxon>
    </lineage>
</organism>
<dbReference type="InterPro" id="IPR036038">
    <property type="entry name" value="Aminotransferase-like"/>
</dbReference>
<dbReference type="InterPro" id="IPR043131">
    <property type="entry name" value="BCAT-like_N"/>
</dbReference>
<dbReference type="AlphaFoldDB" id="A0A9P8CYP9"/>
<dbReference type="Gene3D" id="3.20.10.10">
    <property type="entry name" value="D-amino Acid Aminotransferase, subunit A, domain 2"/>
    <property type="match status" value="1"/>
</dbReference>
<dbReference type="PANTHER" id="PTHR42743">
    <property type="entry name" value="AMINO-ACID AMINOTRANSFERASE"/>
    <property type="match status" value="1"/>
</dbReference>
<dbReference type="Pfam" id="PF01063">
    <property type="entry name" value="Aminotran_4"/>
    <property type="match status" value="1"/>
</dbReference>
<dbReference type="InterPro" id="IPR001544">
    <property type="entry name" value="Aminotrans_IV"/>
</dbReference>
<dbReference type="Proteomes" id="UP000717515">
    <property type="component" value="Unassembled WGS sequence"/>
</dbReference>
<dbReference type="InterPro" id="IPR050571">
    <property type="entry name" value="Class-IV_PLP-Dep_Aminotrnsfr"/>
</dbReference>
<dbReference type="InterPro" id="IPR043132">
    <property type="entry name" value="BCAT-like_C"/>
</dbReference>
<evidence type="ECO:0008006" key="4">
    <source>
        <dbReference type="Google" id="ProtNLM"/>
    </source>
</evidence>
<accession>A0A9P8CYP9</accession>
<dbReference type="GO" id="GO:0046394">
    <property type="term" value="P:carboxylic acid biosynthetic process"/>
    <property type="evidence" value="ECO:0007669"/>
    <property type="project" value="UniProtKB-ARBA"/>
</dbReference>
<dbReference type="Gene3D" id="3.30.470.10">
    <property type="match status" value="1"/>
</dbReference>
<comment type="caution">
    <text evidence="2">The sequence shown here is derived from an EMBL/GenBank/DDBJ whole genome shotgun (WGS) entry which is preliminary data.</text>
</comment>